<comment type="caution">
    <text evidence="3">The sequence shown here is derived from an EMBL/GenBank/DDBJ whole genome shotgun (WGS) entry which is preliminary data.</text>
</comment>
<feature type="chain" id="PRO_5012824641" evidence="2">
    <location>
        <begin position="23"/>
        <end position="258"/>
    </location>
</feature>
<gene>
    <name evidence="3" type="ORF">BCR44DRAFT_1438942</name>
</gene>
<feature type="compositionally biased region" description="Pro residues" evidence="1">
    <location>
        <begin position="218"/>
        <end position="230"/>
    </location>
</feature>
<organism evidence="3 4">
    <name type="scientific">Catenaria anguillulae PL171</name>
    <dbReference type="NCBI Taxonomy" id="765915"/>
    <lineage>
        <taxon>Eukaryota</taxon>
        <taxon>Fungi</taxon>
        <taxon>Fungi incertae sedis</taxon>
        <taxon>Blastocladiomycota</taxon>
        <taxon>Blastocladiomycetes</taxon>
        <taxon>Blastocladiales</taxon>
        <taxon>Catenariaceae</taxon>
        <taxon>Catenaria</taxon>
    </lineage>
</organism>
<feature type="region of interest" description="Disordered" evidence="1">
    <location>
        <begin position="199"/>
        <end position="231"/>
    </location>
</feature>
<dbReference type="EMBL" id="MCFL01000039">
    <property type="protein sequence ID" value="ORZ33014.1"/>
    <property type="molecule type" value="Genomic_DNA"/>
</dbReference>
<accession>A0A1Y2HG87</accession>
<evidence type="ECO:0000256" key="1">
    <source>
        <dbReference type="SAM" id="MobiDB-lite"/>
    </source>
</evidence>
<protein>
    <submittedName>
        <fullName evidence="3">Uncharacterized protein</fullName>
    </submittedName>
</protein>
<dbReference type="Proteomes" id="UP000193411">
    <property type="component" value="Unassembled WGS sequence"/>
</dbReference>
<name>A0A1Y2HG87_9FUNG</name>
<sequence length="258" mass="28387">MVTSCRAWLMVAMALCSRQSRASTTISFGALQHAAAAPAAEAEYHTPKPTPSDNNTHELHMWRDGNAVDAQGKYASTLRSFHLDDLSPPPDRARRVCSTAFFLLYDGRFSRPWQTPPYSLASTRPFASSTRRPTAHSVVPRTIGSLTTPMGTDCLRDKHRQVPRRVDFHHPQAVRGRIRYHLSSLLTTLSAMLATTASSARLREPTRRCPLTSSRPPSSLPAFPPSPPPSTTNCRAFTTRTPAASPAFCPCLMVFGSR</sequence>
<keyword evidence="2" id="KW-0732">Signal</keyword>
<evidence type="ECO:0000256" key="2">
    <source>
        <dbReference type="SAM" id="SignalP"/>
    </source>
</evidence>
<keyword evidence="4" id="KW-1185">Reference proteome</keyword>
<feature type="signal peptide" evidence="2">
    <location>
        <begin position="1"/>
        <end position="22"/>
    </location>
</feature>
<feature type="region of interest" description="Disordered" evidence="1">
    <location>
        <begin position="39"/>
        <end position="59"/>
    </location>
</feature>
<evidence type="ECO:0000313" key="3">
    <source>
        <dbReference type="EMBL" id="ORZ33014.1"/>
    </source>
</evidence>
<feature type="compositionally biased region" description="Low complexity" evidence="1">
    <location>
        <begin position="208"/>
        <end position="217"/>
    </location>
</feature>
<dbReference type="AlphaFoldDB" id="A0A1Y2HG87"/>
<reference evidence="3 4" key="1">
    <citation type="submission" date="2016-07" db="EMBL/GenBank/DDBJ databases">
        <title>Pervasive Adenine N6-methylation of Active Genes in Fungi.</title>
        <authorList>
            <consortium name="DOE Joint Genome Institute"/>
            <person name="Mondo S.J."/>
            <person name="Dannebaum R.O."/>
            <person name="Kuo R.C."/>
            <person name="Labutti K."/>
            <person name="Haridas S."/>
            <person name="Kuo A."/>
            <person name="Salamov A."/>
            <person name="Ahrendt S.R."/>
            <person name="Lipzen A."/>
            <person name="Sullivan W."/>
            <person name="Andreopoulos W.B."/>
            <person name="Clum A."/>
            <person name="Lindquist E."/>
            <person name="Daum C."/>
            <person name="Ramamoorthy G.K."/>
            <person name="Gryganskyi A."/>
            <person name="Culley D."/>
            <person name="Magnuson J.K."/>
            <person name="James T.Y."/>
            <person name="O'Malley M.A."/>
            <person name="Stajich J.E."/>
            <person name="Spatafora J.W."/>
            <person name="Visel A."/>
            <person name="Grigoriev I.V."/>
        </authorList>
    </citation>
    <scope>NUCLEOTIDE SEQUENCE [LARGE SCALE GENOMIC DNA]</scope>
    <source>
        <strain evidence="3 4">PL171</strain>
    </source>
</reference>
<proteinExistence type="predicted"/>
<evidence type="ECO:0000313" key="4">
    <source>
        <dbReference type="Proteomes" id="UP000193411"/>
    </source>
</evidence>